<keyword evidence="2" id="KW-0479">Metal-binding</keyword>
<dbReference type="SUPFAM" id="SSF51971">
    <property type="entry name" value="Nucleotide-binding domain"/>
    <property type="match status" value="1"/>
</dbReference>
<dbReference type="AlphaFoldDB" id="A0A7W6S1X8"/>
<evidence type="ECO:0000313" key="8">
    <source>
        <dbReference type="EMBL" id="MBB4287388.1"/>
    </source>
</evidence>
<dbReference type="GO" id="GO:0004355">
    <property type="term" value="F:glutamate synthase (NADPH) activity"/>
    <property type="evidence" value="ECO:0007669"/>
    <property type="project" value="UniProtKB-EC"/>
</dbReference>
<organism evidence="8 9">
    <name type="scientific">Roseospira goensis</name>
    <dbReference type="NCBI Taxonomy" id="391922"/>
    <lineage>
        <taxon>Bacteria</taxon>
        <taxon>Pseudomonadati</taxon>
        <taxon>Pseudomonadota</taxon>
        <taxon>Alphaproteobacteria</taxon>
        <taxon>Rhodospirillales</taxon>
        <taxon>Rhodospirillaceae</taxon>
        <taxon>Roseospira</taxon>
    </lineage>
</organism>
<dbReference type="GO" id="GO:0016040">
    <property type="term" value="F:glutamate synthase (NADH) activity"/>
    <property type="evidence" value="ECO:0007669"/>
    <property type="project" value="UniProtKB-EC"/>
</dbReference>
<dbReference type="SUPFAM" id="SSF46548">
    <property type="entry name" value="alpha-helical ferredoxin"/>
    <property type="match status" value="1"/>
</dbReference>
<dbReference type="InterPro" id="IPR009051">
    <property type="entry name" value="Helical_ferredxn"/>
</dbReference>
<evidence type="ECO:0000256" key="5">
    <source>
        <dbReference type="ARBA" id="ARBA00023014"/>
    </source>
</evidence>
<evidence type="ECO:0000256" key="3">
    <source>
        <dbReference type="ARBA" id="ARBA00023002"/>
    </source>
</evidence>
<evidence type="ECO:0000259" key="6">
    <source>
        <dbReference type="Pfam" id="PF07992"/>
    </source>
</evidence>
<keyword evidence="3 8" id="KW-0560">Oxidoreductase</keyword>
<dbReference type="PRINTS" id="PR00419">
    <property type="entry name" value="ADXRDTASE"/>
</dbReference>
<dbReference type="PANTHER" id="PTHR42783:SF3">
    <property type="entry name" value="GLUTAMATE SYNTHASE [NADPH] SMALL CHAIN-RELATED"/>
    <property type="match status" value="1"/>
</dbReference>
<dbReference type="NCBIfam" id="TIGR01318">
    <property type="entry name" value="gltD_gamma_fam"/>
    <property type="match status" value="1"/>
</dbReference>
<dbReference type="Pfam" id="PF14691">
    <property type="entry name" value="Fer4_20"/>
    <property type="match status" value="1"/>
</dbReference>
<keyword evidence="4" id="KW-0408">Iron</keyword>
<dbReference type="InterPro" id="IPR036188">
    <property type="entry name" value="FAD/NAD-bd_sf"/>
</dbReference>
<dbReference type="EC" id="1.4.1.14" evidence="8"/>
<dbReference type="InterPro" id="IPR023753">
    <property type="entry name" value="FAD/NAD-binding_dom"/>
</dbReference>
<dbReference type="GO" id="GO:0051539">
    <property type="term" value="F:4 iron, 4 sulfur cluster binding"/>
    <property type="evidence" value="ECO:0007669"/>
    <property type="project" value="UniProtKB-KW"/>
</dbReference>
<evidence type="ECO:0000256" key="1">
    <source>
        <dbReference type="ARBA" id="ARBA00022485"/>
    </source>
</evidence>
<dbReference type="Pfam" id="PF07992">
    <property type="entry name" value="Pyr_redox_2"/>
    <property type="match status" value="1"/>
</dbReference>
<evidence type="ECO:0000313" key="9">
    <source>
        <dbReference type="Proteomes" id="UP000555728"/>
    </source>
</evidence>
<comment type="caution">
    <text evidence="8">The sequence shown here is derived from an EMBL/GenBank/DDBJ whole genome shotgun (WGS) entry which is preliminary data.</text>
</comment>
<gene>
    <name evidence="8" type="ORF">GGD88_003135</name>
</gene>
<evidence type="ECO:0000256" key="2">
    <source>
        <dbReference type="ARBA" id="ARBA00022723"/>
    </source>
</evidence>
<dbReference type="Gene3D" id="3.50.50.60">
    <property type="entry name" value="FAD/NAD(P)-binding domain"/>
    <property type="match status" value="1"/>
</dbReference>
<protein>
    <submittedName>
        <fullName evidence="8">Glutamate synthase (NADPH/NADH) small chain</fullName>
        <ecNumber evidence="8">1.4.1.13</ecNumber>
        <ecNumber evidence="8">1.4.1.14</ecNumber>
    </submittedName>
</protein>
<dbReference type="EMBL" id="JACIGI010000035">
    <property type="protein sequence ID" value="MBB4287388.1"/>
    <property type="molecule type" value="Genomic_DNA"/>
</dbReference>
<evidence type="ECO:0000259" key="7">
    <source>
        <dbReference type="Pfam" id="PF14691"/>
    </source>
</evidence>
<feature type="domain" description="Dihydroprymidine dehydrogenase" evidence="7">
    <location>
        <begin position="24"/>
        <end position="135"/>
    </location>
</feature>
<dbReference type="Proteomes" id="UP000555728">
    <property type="component" value="Unassembled WGS sequence"/>
</dbReference>
<dbReference type="Gene3D" id="1.10.1060.10">
    <property type="entry name" value="Alpha-helical ferredoxin"/>
    <property type="match status" value="1"/>
</dbReference>
<dbReference type="InterPro" id="IPR006006">
    <property type="entry name" value="GltD-like"/>
</dbReference>
<keyword evidence="5" id="KW-0411">Iron-sulfur</keyword>
<keyword evidence="9" id="KW-1185">Reference proteome</keyword>
<dbReference type="RefSeq" id="WP_184437081.1">
    <property type="nucleotide sequence ID" value="NZ_JACIGI010000035.1"/>
</dbReference>
<evidence type="ECO:0000256" key="4">
    <source>
        <dbReference type="ARBA" id="ARBA00023004"/>
    </source>
</evidence>
<name>A0A7W6S1X8_9PROT</name>
<keyword evidence="1" id="KW-0004">4Fe-4S</keyword>
<dbReference type="Gene3D" id="3.40.50.720">
    <property type="entry name" value="NAD(P)-binding Rossmann-like Domain"/>
    <property type="match status" value="1"/>
</dbReference>
<feature type="domain" description="FAD/NAD(P)-binding" evidence="6">
    <location>
        <begin position="150"/>
        <end position="458"/>
    </location>
</feature>
<sequence length="492" mass="53072">MARKMMQFTQLQGQMPAKRAADERRQDFDEIYADYETAAAAEQASRCEQCGIPYCQVHCPLQNNIPDWLLLTAQGRLEEAYAVSSATNNMPEICGRICPQDRLCEGSCVLEQSRHGTVTIGAVEKYITDTAWDKGWVKPVQPSQERTQSVGIVGAGPGGMAAAEQLRKHGYKVTLYDRYDRVGGLLIYGIPSFKLEKDVVERRGRLLADAGVEIKLNFEVGRDATLADLRARHDAVLIATGVYKARALTVPGAGLPEVLPALTYLTASNRRGLGDAVPDFDSGRLDANGKNVVVIGGGDTAMDCVRTAIRQGAASVKCLYRRDRANMPGSQREVSNAMEEGVEFVWLSAPEAILDTDGRVSEVQAVRMHLGIADATGRQTPVPTEGSQFRIPADMVISALGFEPEDLPTLFGDPDLPVTKWGTLKVDTHSLMTEADGVFAAGDIVRGASLVVWAVRDGRDAAEGIHDYIQDKARAAGDPAKAGTGHAMALAS</sequence>
<dbReference type="InterPro" id="IPR028261">
    <property type="entry name" value="DPD_II"/>
</dbReference>
<dbReference type="GO" id="GO:0046872">
    <property type="term" value="F:metal ion binding"/>
    <property type="evidence" value="ECO:0007669"/>
    <property type="project" value="UniProtKB-KW"/>
</dbReference>
<reference evidence="8 9" key="1">
    <citation type="submission" date="2020-08" db="EMBL/GenBank/DDBJ databases">
        <title>Genome sequencing of Purple Non-Sulfur Bacteria from various extreme environments.</title>
        <authorList>
            <person name="Mayer M."/>
        </authorList>
    </citation>
    <scope>NUCLEOTIDE SEQUENCE [LARGE SCALE GENOMIC DNA]</scope>
    <source>
        <strain evidence="8 9">JA135</strain>
    </source>
</reference>
<proteinExistence type="predicted"/>
<accession>A0A7W6S1X8</accession>
<dbReference type="EC" id="1.4.1.13" evidence="8"/>
<dbReference type="PANTHER" id="PTHR42783">
    <property type="entry name" value="GLUTAMATE SYNTHASE [NADPH] SMALL CHAIN"/>
    <property type="match status" value="1"/>
</dbReference>